<dbReference type="InterPro" id="IPR055294">
    <property type="entry name" value="FBL60-like"/>
</dbReference>
<reference evidence="4" key="2">
    <citation type="journal article" date="2017" name="Plant J.">
        <title>Araport11: a complete reannotation of the Arabidopsis thaliana reference genome.</title>
        <authorList>
            <person name="Cheng C.Y."/>
            <person name="Krishnakumar V."/>
            <person name="Chan A.P."/>
            <person name="Thibaud-Nissen F."/>
            <person name="Schobel S."/>
            <person name="Town C.D."/>
        </authorList>
    </citation>
    <scope>GENOME REANNOTATION</scope>
    <source>
        <strain evidence="4">cv. Columbia</strain>
    </source>
</reference>
<accession>A0A1P8BGP4</accession>
<name>A0A1P8BGP4_ARATH</name>
<dbReference type="PANTHER" id="PTHR31293">
    <property type="entry name" value="RNI-LIKE SUPERFAMILY PROTEIN"/>
    <property type="match status" value="1"/>
</dbReference>
<evidence type="ECO:0000259" key="1">
    <source>
        <dbReference type="Pfam" id="PF24758"/>
    </source>
</evidence>
<evidence type="ECO:0000313" key="3">
    <source>
        <dbReference type="EMBL" id="ANM70755.1"/>
    </source>
</evidence>
<dbReference type="GeneID" id="28721227"/>
<dbReference type="AlphaFoldDB" id="A0A1P8BGP4"/>
<dbReference type="KEGG" id="ath:AT5G38391"/>
<evidence type="ECO:0000313" key="2">
    <source>
        <dbReference type="Araport" id="AT5G38391"/>
    </source>
</evidence>
<dbReference type="Proteomes" id="UP000006548">
    <property type="component" value="Chromosome 5"/>
</dbReference>
<organism evidence="3 4">
    <name type="scientific">Arabidopsis thaliana</name>
    <name type="common">Mouse-ear cress</name>
    <dbReference type="NCBI Taxonomy" id="3702"/>
    <lineage>
        <taxon>Eukaryota</taxon>
        <taxon>Viridiplantae</taxon>
        <taxon>Streptophyta</taxon>
        <taxon>Embryophyta</taxon>
        <taxon>Tracheophyta</taxon>
        <taxon>Spermatophyta</taxon>
        <taxon>Magnoliopsida</taxon>
        <taxon>eudicotyledons</taxon>
        <taxon>Gunneridae</taxon>
        <taxon>Pentapetalae</taxon>
        <taxon>rosids</taxon>
        <taxon>malvids</taxon>
        <taxon>Brassicales</taxon>
        <taxon>Brassicaceae</taxon>
        <taxon>Camelineae</taxon>
        <taxon>Arabidopsis</taxon>
    </lineage>
</organism>
<dbReference type="PANTHER" id="PTHR31293:SF25">
    <property type="entry name" value="F-BOX_RNI SUPERFAMILY PROTEIN"/>
    <property type="match status" value="1"/>
</dbReference>
<dbReference type="InParanoid" id="A0A1P8BGP4"/>
<protein>
    <submittedName>
        <fullName evidence="3">F-box/RNI superfamily protein</fullName>
    </submittedName>
</protein>
<dbReference type="EMBL" id="CP002688">
    <property type="protein sequence ID" value="ANM70755.1"/>
    <property type="molecule type" value="Genomic_DNA"/>
</dbReference>
<sequence length="178" mass="20021">MGKGDREDIRELFMDFVDRVLALQGDSPIKKVSINCVGVDSVRVDAWIRNVMLRGVSELVLLIVLDVQSIGKKFWVPPKCFESKKLVKLEIGYGVDIGWLDGSFFLLMLKTLVLRLVQLSADKFKILLHDLPALEELAMGYVTWSEDDAVVSDANTFSVDTPSLTYFSYSDLLLKTTL</sequence>
<keyword evidence="4" id="KW-1185">Reference proteome</keyword>
<dbReference type="Araport" id="AT5G38391"/>
<feature type="domain" description="F-box/LRR-repeat protein 15/At3g58940/PEG3-like LRR" evidence="1">
    <location>
        <begin position="44"/>
        <end position="140"/>
    </location>
</feature>
<dbReference type="TAIR" id="AT5G38391"/>
<dbReference type="InterPro" id="IPR055411">
    <property type="entry name" value="LRR_FXL15/At3g58940/PEG3-like"/>
</dbReference>
<dbReference type="Pfam" id="PF24758">
    <property type="entry name" value="LRR_At5g56370"/>
    <property type="match status" value="1"/>
</dbReference>
<evidence type="ECO:0000313" key="4">
    <source>
        <dbReference type="Proteomes" id="UP000006548"/>
    </source>
</evidence>
<dbReference type="RefSeq" id="NP_001332340.1">
    <property type="nucleotide sequence ID" value="NM_001344246.1"/>
</dbReference>
<gene>
    <name evidence="2 3" type="ordered locus">At5g38391</name>
</gene>
<reference evidence="3 4" key="1">
    <citation type="journal article" date="2000" name="Nature">
        <title>Sequence and analysis of chromosome 5 of the plant Arabidopsis thaliana.</title>
        <authorList>
            <consortium name="Kazusa DNA Research Institute"/>
            <consortium name="Cold Spring Harbor and Washington University in St Louis Sequencing Consortium"/>
            <consortium name="European Union Arabidopsis Genome Sequencing Consortium"/>
            <person name="Tabata S."/>
            <person name="Kaneko T."/>
            <person name="Nakamura Y."/>
            <person name="Kotani H."/>
            <person name="Kato T."/>
            <person name="Asamizu E."/>
            <person name="Miyajima N."/>
            <person name="Sasamoto S."/>
            <person name="Kimura T."/>
            <person name="Hosouchi T."/>
            <person name="Kawashima K."/>
            <person name="Kohara M."/>
            <person name="Matsumoto M."/>
            <person name="Matsuno A."/>
            <person name="Muraki A."/>
            <person name="Nakayama S."/>
            <person name="Nakazaki N."/>
            <person name="Naruo K."/>
            <person name="Okumura S."/>
            <person name="Shinpo S."/>
            <person name="Takeuchi C."/>
            <person name="Wada T."/>
            <person name="Watanabe A."/>
            <person name="Yamada M."/>
            <person name="Yasuda M."/>
            <person name="Sato S."/>
            <person name="de la Bastide M."/>
            <person name="Huang E."/>
            <person name="Spiegel L."/>
            <person name="Gnoj L."/>
            <person name="O'Shaughnessy A."/>
            <person name="Preston R."/>
            <person name="Habermann K."/>
            <person name="Murray J."/>
            <person name="Johnson D."/>
            <person name="Rohlfing T."/>
            <person name="Nelson J."/>
            <person name="Stoneking T."/>
            <person name="Pepin K."/>
            <person name="Spieth J."/>
            <person name="Sekhon M."/>
            <person name="Armstrong J."/>
            <person name="Becker M."/>
            <person name="Belter E."/>
            <person name="Cordum H."/>
            <person name="Cordes M."/>
            <person name="Courtney L."/>
            <person name="Courtney W."/>
            <person name="Dante M."/>
            <person name="Du H."/>
            <person name="Edwards J."/>
            <person name="Fryman J."/>
            <person name="Haakensen B."/>
            <person name="Lamar E."/>
            <person name="Latreille P."/>
            <person name="Leonard S."/>
            <person name="Meyer R."/>
            <person name="Mulvaney E."/>
            <person name="Ozersky P."/>
            <person name="Riley A."/>
            <person name="Strowmatt C."/>
            <person name="Wagner-McPherson C."/>
            <person name="Wollam A."/>
            <person name="Yoakum M."/>
            <person name="Bell M."/>
            <person name="Dedhia N."/>
            <person name="Parnell L."/>
            <person name="Shah R."/>
            <person name="Rodriguez M."/>
            <person name="See L.H."/>
            <person name="Vil D."/>
            <person name="Baker J."/>
            <person name="Kirchoff K."/>
            <person name="Toth K."/>
            <person name="King L."/>
            <person name="Bahret A."/>
            <person name="Miller B."/>
            <person name="Marra M."/>
            <person name="Martienssen R."/>
            <person name="McCombie W.R."/>
            <person name="Wilson R.K."/>
            <person name="Murphy G."/>
            <person name="Bancroft I."/>
            <person name="Volckaert G."/>
            <person name="Wambutt R."/>
            <person name="Dusterhoft A."/>
            <person name="Stiekema W."/>
            <person name="Pohl T."/>
            <person name="Entian K.D."/>
            <person name="Terryn N."/>
            <person name="Hartley N."/>
            <person name="Bent E."/>
            <person name="Johnson S."/>
            <person name="Langham S.A."/>
            <person name="McCullagh B."/>
            <person name="Robben J."/>
            <person name="Grymonprez B."/>
            <person name="Zimmermann W."/>
            <person name="Ramsperger U."/>
            <person name="Wedler H."/>
            <person name="Balke K."/>
            <person name="Wedler E."/>
            <person name="Peters S."/>
            <person name="van Staveren M."/>
            <person name="Dirkse W."/>
            <person name="Mooijman P."/>
            <person name="Lankhorst R.K."/>
            <person name="Weitzenegger T."/>
            <person name="Bothe G."/>
            <person name="Rose M."/>
            <person name="Hauf J."/>
            <person name="Berneiser S."/>
            <person name="Hempel S."/>
            <person name="Feldpausch M."/>
            <person name="Lamberth S."/>
            <person name="Villarroel R."/>
            <person name="Gielen J."/>
            <person name="Ardiles W."/>
            <person name="Bents O."/>
            <person name="Lemcke K."/>
            <person name="Kolesov G."/>
            <person name="Mayer K."/>
            <person name="Rudd S."/>
            <person name="Schoof H."/>
            <person name="Schueller C."/>
            <person name="Zaccaria P."/>
            <person name="Mewes H.W."/>
            <person name="Bevan M."/>
            <person name="Fransz P."/>
        </authorList>
    </citation>
    <scope>NUCLEOTIDE SEQUENCE [LARGE SCALE GENOMIC DNA]</scope>
    <source>
        <strain evidence="4">cv. Columbia</strain>
    </source>
</reference>
<proteinExistence type="predicted"/>
<dbReference type="ExpressionAtlas" id="A0A1P8BGP4">
    <property type="expression patterns" value="baseline"/>
</dbReference>